<dbReference type="PANTHER" id="PTHR42973">
    <property type="entry name" value="BINDING OXIDOREDUCTASE, PUTATIVE (AFU_ORTHOLOGUE AFUA_1G17690)-RELATED"/>
    <property type="match status" value="1"/>
</dbReference>
<name>A0A9W8YJ72_9PLEO</name>
<dbReference type="AlphaFoldDB" id="A0A9W8YJ72"/>
<dbReference type="InterPro" id="IPR012951">
    <property type="entry name" value="BBE"/>
</dbReference>
<evidence type="ECO:0000313" key="8">
    <source>
        <dbReference type="EMBL" id="KAJ4377908.1"/>
    </source>
</evidence>
<dbReference type="InterPro" id="IPR036318">
    <property type="entry name" value="FAD-bd_PCMH-like_sf"/>
</dbReference>
<sequence>MWLSSAVFTIFVVTPVVFAINFPYESIQLKDSDVGNNSDIAFGKLPVHASPRCKSYPGYESWPSTDRWGAFNVSLGGALLRGIPPAAACYEGEYKDAAACAVVRRRQGDALFAKEDPLIPFGQWQLDNPCPVPSFNVTPPLLECNLTAFPNYVVNASSVKDIQLAVNFARNNNIRLTIKNTGHDWIGRNTGGGALQVWVHRLKAFEYLPSFQVGKYKGQAARVGIALEQHEVYKNMAKANITLLAPGSPTVGAYAGFMQGGGFSYVTSRYGLMADQVLALEVITADGKFVHADPEENADLFWALRGGGPSNFGITTSAIVKAYPPTTISRSDFYIQTGPIFDNSTTSIRVSNETFWKAVNVYFSHNLRIQDAKGIMWNFINTQGPSPWSPERTFTLQSQITKPGITADGMKELMAPLIKDMNDAGIALPNPEPHFWETYADFGTIPGGPTGATSSGRFGSRLIPRSNFEDPKSKAFLKTIASIRSFVEEGGYNFHSVDYAPTIETAGYPGSNSAVSQYMRNTVMHMTGYDNTQYTPDLTDEEWKSSHARLNSYVNKWRDASPGSGAYMNEADTEEPNFQDSFYGDHYDRLLQIKNQRDPWRVFYAVTGVASDEWKVEGTRGLPTQQGRLCKVDA</sequence>
<evidence type="ECO:0000256" key="6">
    <source>
        <dbReference type="SAM" id="SignalP"/>
    </source>
</evidence>
<dbReference type="InterPro" id="IPR016169">
    <property type="entry name" value="FAD-bd_PCMH_sub2"/>
</dbReference>
<keyword evidence="6" id="KW-0732">Signal</keyword>
<dbReference type="InterPro" id="IPR016166">
    <property type="entry name" value="FAD-bd_PCMH"/>
</dbReference>
<evidence type="ECO:0000256" key="3">
    <source>
        <dbReference type="ARBA" id="ARBA00022630"/>
    </source>
</evidence>
<evidence type="ECO:0000256" key="1">
    <source>
        <dbReference type="ARBA" id="ARBA00001974"/>
    </source>
</evidence>
<comment type="caution">
    <text evidence="8">The sequence shown here is derived from an EMBL/GenBank/DDBJ whole genome shotgun (WGS) entry which is preliminary data.</text>
</comment>
<feature type="signal peptide" evidence="6">
    <location>
        <begin position="1"/>
        <end position="19"/>
    </location>
</feature>
<dbReference type="OrthoDB" id="415825at2759"/>
<accession>A0A9W8YJ72</accession>
<comment type="cofactor">
    <cofactor evidence="1">
        <name>FAD</name>
        <dbReference type="ChEBI" id="CHEBI:57692"/>
    </cofactor>
</comment>
<comment type="similarity">
    <text evidence="2">Belongs to the oxygen-dependent FAD-linked oxidoreductase family.</text>
</comment>
<dbReference type="GO" id="GO:0071949">
    <property type="term" value="F:FAD binding"/>
    <property type="evidence" value="ECO:0007669"/>
    <property type="project" value="InterPro"/>
</dbReference>
<organism evidence="8 9">
    <name type="scientific">Neocucurbitaria cava</name>
    <dbReference type="NCBI Taxonomy" id="798079"/>
    <lineage>
        <taxon>Eukaryota</taxon>
        <taxon>Fungi</taxon>
        <taxon>Dikarya</taxon>
        <taxon>Ascomycota</taxon>
        <taxon>Pezizomycotina</taxon>
        <taxon>Dothideomycetes</taxon>
        <taxon>Pleosporomycetidae</taxon>
        <taxon>Pleosporales</taxon>
        <taxon>Pleosporineae</taxon>
        <taxon>Cucurbitariaceae</taxon>
        <taxon>Neocucurbitaria</taxon>
    </lineage>
</organism>
<dbReference type="Gene3D" id="3.30.465.10">
    <property type="match status" value="2"/>
</dbReference>
<feature type="chain" id="PRO_5040986360" description="FAD-binding PCMH-type domain-containing protein" evidence="6">
    <location>
        <begin position="20"/>
        <end position="634"/>
    </location>
</feature>
<evidence type="ECO:0000256" key="5">
    <source>
        <dbReference type="ARBA" id="ARBA00023002"/>
    </source>
</evidence>
<dbReference type="InterPro" id="IPR050416">
    <property type="entry name" value="FAD-linked_Oxidoreductase"/>
</dbReference>
<keyword evidence="9" id="KW-1185">Reference proteome</keyword>
<evidence type="ECO:0000259" key="7">
    <source>
        <dbReference type="PROSITE" id="PS51387"/>
    </source>
</evidence>
<dbReference type="Proteomes" id="UP001140560">
    <property type="component" value="Unassembled WGS sequence"/>
</dbReference>
<dbReference type="EMBL" id="JAPEUY010000001">
    <property type="protein sequence ID" value="KAJ4377908.1"/>
    <property type="molecule type" value="Genomic_DNA"/>
</dbReference>
<keyword evidence="3" id="KW-0285">Flavoprotein</keyword>
<dbReference type="PROSITE" id="PS51387">
    <property type="entry name" value="FAD_PCMH"/>
    <property type="match status" value="1"/>
</dbReference>
<dbReference type="PANTHER" id="PTHR42973:SF39">
    <property type="entry name" value="FAD-BINDING PCMH-TYPE DOMAIN-CONTAINING PROTEIN"/>
    <property type="match status" value="1"/>
</dbReference>
<dbReference type="Pfam" id="PF01565">
    <property type="entry name" value="FAD_binding_4"/>
    <property type="match status" value="1"/>
</dbReference>
<feature type="domain" description="FAD-binding PCMH-type" evidence="7">
    <location>
        <begin position="146"/>
        <end position="325"/>
    </location>
</feature>
<reference evidence="8" key="1">
    <citation type="submission" date="2022-10" db="EMBL/GenBank/DDBJ databases">
        <title>Tapping the CABI collections for fungal endophytes: first genome assemblies for Collariella, Neodidymelliopsis, Ascochyta clinopodiicola, Didymella pomorum, Didymosphaeria variabile, Neocosmospora piperis and Neocucurbitaria cava.</title>
        <authorList>
            <person name="Hill R."/>
        </authorList>
    </citation>
    <scope>NUCLEOTIDE SEQUENCE</scope>
    <source>
        <strain evidence="8">IMI 356814</strain>
    </source>
</reference>
<evidence type="ECO:0000256" key="2">
    <source>
        <dbReference type="ARBA" id="ARBA00005466"/>
    </source>
</evidence>
<keyword evidence="4" id="KW-0274">FAD</keyword>
<proteinExistence type="inferred from homology"/>
<dbReference type="SUPFAM" id="SSF56176">
    <property type="entry name" value="FAD-binding/transporter-associated domain-like"/>
    <property type="match status" value="1"/>
</dbReference>
<evidence type="ECO:0000313" key="9">
    <source>
        <dbReference type="Proteomes" id="UP001140560"/>
    </source>
</evidence>
<protein>
    <recommendedName>
        <fullName evidence="7">FAD-binding PCMH-type domain-containing protein</fullName>
    </recommendedName>
</protein>
<keyword evidence="5" id="KW-0560">Oxidoreductase</keyword>
<dbReference type="Pfam" id="PF08031">
    <property type="entry name" value="BBE"/>
    <property type="match status" value="1"/>
</dbReference>
<evidence type="ECO:0000256" key="4">
    <source>
        <dbReference type="ARBA" id="ARBA00022827"/>
    </source>
</evidence>
<gene>
    <name evidence="8" type="ORF">N0V83_000738</name>
</gene>
<dbReference type="GO" id="GO:0016491">
    <property type="term" value="F:oxidoreductase activity"/>
    <property type="evidence" value="ECO:0007669"/>
    <property type="project" value="UniProtKB-KW"/>
</dbReference>
<dbReference type="InterPro" id="IPR006094">
    <property type="entry name" value="Oxid_FAD_bind_N"/>
</dbReference>